<protein>
    <submittedName>
        <fullName evidence="2">Integrase</fullName>
    </submittedName>
</protein>
<evidence type="ECO:0000313" key="3">
    <source>
        <dbReference type="Proteomes" id="UP000266744"/>
    </source>
</evidence>
<name>A0ABM6BQP1_YERET</name>
<dbReference type="Proteomes" id="UP000266744">
    <property type="component" value="Chromosome"/>
</dbReference>
<organism evidence="2 3">
    <name type="scientific">Yersinia entomophaga</name>
    <dbReference type="NCBI Taxonomy" id="935293"/>
    <lineage>
        <taxon>Bacteria</taxon>
        <taxon>Pseudomonadati</taxon>
        <taxon>Pseudomonadota</taxon>
        <taxon>Gammaproteobacteria</taxon>
        <taxon>Enterobacterales</taxon>
        <taxon>Yersiniaceae</taxon>
        <taxon>Yersinia</taxon>
    </lineage>
</organism>
<reference evidence="2 3" key="1">
    <citation type="journal article" date="2016" name="Toxins">
        <title>The Draft Genome Sequence of the Yersinia entomophaga Entomopathogenic Type Strain MH96T.</title>
        <authorList>
            <person name="Hurst M.R."/>
            <person name="Beattie A."/>
            <person name="Altermann E."/>
            <person name="Moraga R.M."/>
            <person name="Harper L.A."/>
            <person name="Calder J."/>
            <person name="Laugraud A."/>
        </authorList>
    </citation>
    <scope>NUCLEOTIDE SEQUENCE [LARGE SCALE GENOMIC DNA]</scope>
    <source>
        <strain evidence="2 3">MH96</strain>
    </source>
</reference>
<evidence type="ECO:0000256" key="1">
    <source>
        <dbReference type="SAM" id="MobiDB-lite"/>
    </source>
</evidence>
<feature type="region of interest" description="Disordered" evidence="1">
    <location>
        <begin position="19"/>
        <end position="52"/>
    </location>
</feature>
<accession>A0ABM6BQP1</accession>
<dbReference type="EMBL" id="CP010029">
    <property type="protein sequence ID" value="ANI31680.1"/>
    <property type="molecule type" value="Genomic_DNA"/>
</dbReference>
<evidence type="ECO:0000313" key="2">
    <source>
        <dbReference type="EMBL" id="ANI31680.1"/>
    </source>
</evidence>
<sequence length="52" mass="5767">MPEIMFEEACLLWIDEKSEKRSVDTDKNLSGGGCSSFINGVDNENRRESGDG</sequence>
<proteinExistence type="predicted"/>
<keyword evidence="3" id="KW-1185">Reference proteome</keyword>
<gene>
    <name evidence="2" type="ORF">PL78_17885</name>
</gene>
<feature type="compositionally biased region" description="Basic and acidic residues" evidence="1">
    <location>
        <begin position="43"/>
        <end position="52"/>
    </location>
</feature>